<accession>E3QSP0</accession>
<evidence type="ECO:0000256" key="1">
    <source>
        <dbReference type="SAM" id="MobiDB-lite"/>
    </source>
</evidence>
<dbReference type="STRING" id="645133.E3QSP0"/>
<name>E3QSP0_COLGM</name>
<organism evidence="3">
    <name type="scientific">Colletotrichum graminicola (strain M1.001 / M2 / FGSC 10212)</name>
    <name type="common">Maize anthracnose fungus</name>
    <name type="synonym">Glomerella graminicola</name>
    <dbReference type="NCBI Taxonomy" id="645133"/>
    <lineage>
        <taxon>Eukaryota</taxon>
        <taxon>Fungi</taxon>
        <taxon>Dikarya</taxon>
        <taxon>Ascomycota</taxon>
        <taxon>Pezizomycotina</taxon>
        <taxon>Sordariomycetes</taxon>
        <taxon>Hypocreomycetidae</taxon>
        <taxon>Glomerellales</taxon>
        <taxon>Glomerellaceae</taxon>
        <taxon>Colletotrichum</taxon>
        <taxon>Colletotrichum graminicola species complex</taxon>
    </lineage>
</organism>
<dbReference type="EMBL" id="GG697374">
    <property type="protein sequence ID" value="EFQ33878.1"/>
    <property type="molecule type" value="Genomic_DNA"/>
</dbReference>
<dbReference type="VEuPathDB" id="FungiDB:GLRG_09022"/>
<dbReference type="RefSeq" id="XP_008097898.1">
    <property type="nucleotide sequence ID" value="XM_008099707.1"/>
</dbReference>
<sequence>MVQPTLVASRLTQKPPSLTMPQAGNYPVPQDNESQVDSAAESLAYSPCSENELGQGERSIPENPFDSESSRILFEAIDRLQSCGVSQEVAIPQSNEVRHNSNGIVVICSGAK</sequence>
<dbReference type="HOGENOM" id="CLU_2145680_0_0_1"/>
<dbReference type="OrthoDB" id="415706at2759"/>
<feature type="compositionally biased region" description="Polar residues" evidence="1">
    <location>
        <begin position="10"/>
        <end position="22"/>
    </location>
</feature>
<protein>
    <submittedName>
        <fullName evidence="2">Uncharacterized protein</fullName>
    </submittedName>
</protein>
<proteinExistence type="predicted"/>
<evidence type="ECO:0000313" key="2">
    <source>
        <dbReference type="EMBL" id="EFQ33878.1"/>
    </source>
</evidence>
<feature type="region of interest" description="Disordered" evidence="1">
    <location>
        <begin position="1"/>
        <end position="67"/>
    </location>
</feature>
<dbReference type="GeneID" id="24414387"/>
<dbReference type="Proteomes" id="UP000008782">
    <property type="component" value="Unassembled WGS sequence"/>
</dbReference>
<keyword evidence="3" id="KW-1185">Reference proteome</keyword>
<evidence type="ECO:0000313" key="3">
    <source>
        <dbReference type="Proteomes" id="UP000008782"/>
    </source>
</evidence>
<gene>
    <name evidence="2" type="ORF">GLRG_09022</name>
</gene>
<dbReference type="AlphaFoldDB" id="E3QSP0"/>
<reference evidence="3" key="1">
    <citation type="journal article" date="2012" name="Nat. Genet.">
        <title>Lifestyle transitions in plant pathogenic Colletotrichum fungi deciphered by genome and transcriptome analyses.</title>
        <authorList>
            <person name="O'Connell R.J."/>
            <person name="Thon M.R."/>
            <person name="Hacquard S."/>
            <person name="Amyotte S.G."/>
            <person name="Kleemann J."/>
            <person name="Torres M.F."/>
            <person name="Damm U."/>
            <person name="Buiate E.A."/>
            <person name="Epstein L."/>
            <person name="Alkan N."/>
            <person name="Altmueller J."/>
            <person name="Alvarado-Balderrama L."/>
            <person name="Bauser C.A."/>
            <person name="Becker C."/>
            <person name="Birren B.W."/>
            <person name="Chen Z."/>
            <person name="Choi J."/>
            <person name="Crouch J.A."/>
            <person name="Duvick J.P."/>
            <person name="Farman M.A."/>
            <person name="Gan P."/>
            <person name="Heiman D."/>
            <person name="Henrissat B."/>
            <person name="Howard R.J."/>
            <person name="Kabbage M."/>
            <person name="Koch C."/>
            <person name="Kracher B."/>
            <person name="Kubo Y."/>
            <person name="Law A.D."/>
            <person name="Lebrun M.-H."/>
            <person name="Lee Y.-H."/>
            <person name="Miyara I."/>
            <person name="Moore N."/>
            <person name="Neumann U."/>
            <person name="Nordstroem K."/>
            <person name="Panaccione D.G."/>
            <person name="Panstruga R."/>
            <person name="Place M."/>
            <person name="Proctor R.H."/>
            <person name="Prusky D."/>
            <person name="Rech G."/>
            <person name="Reinhardt R."/>
            <person name="Rollins J.A."/>
            <person name="Rounsley S."/>
            <person name="Schardl C.L."/>
            <person name="Schwartz D.C."/>
            <person name="Shenoy N."/>
            <person name="Shirasu K."/>
            <person name="Sikhakolli U.R."/>
            <person name="Stueber K."/>
            <person name="Sukno S.A."/>
            <person name="Sweigard J.A."/>
            <person name="Takano Y."/>
            <person name="Takahara H."/>
            <person name="Trail F."/>
            <person name="van der Does H.C."/>
            <person name="Voll L.M."/>
            <person name="Will I."/>
            <person name="Young S."/>
            <person name="Zeng Q."/>
            <person name="Zhang J."/>
            <person name="Zhou S."/>
            <person name="Dickman M.B."/>
            <person name="Schulze-Lefert P."/>
            <person name="Ver Loren van Themaat E."/>
            <person name="Ma L.-J."/>
            <person name="Vaillancourt L.J."/>
        </authorList>
    </citation>
    <scope>NUCLEOTIDE SEQUENCE [LARGE SCALE GENOMIC DNA]</scope>
    <source>
        <strain evidence="3">M1.001 / M2 / FGSC 10212</strain>
    </source>
</reference>